<comment type="caution">
    <text evidence="1">The sequence shown here is derived from an EMBL/GenBank/DDBJ whole genome shotgun (WGS) entry which is preliminary data.</text>
</comment>
<proteinExistence type="predicted"/>
<accession>A0ABD3GTX1</accession>
<dbReference type="PANTHER" id="PTHR48451:SF1">
    <property type="entry name" value="DUF4218 DOMAIN-CONTAINING PROTEIN"/>
    <property type="match status" value="1"/>
</dbReference>
<organism evidence="1 2">
    <name type="scientific">Riccia sorocarpa</name>
    <dbReference type="NCBI Taxonomy" id="122646"/>
    <lineage>
        <taxon>Eukaryota</taxon>
        <taxon>Viridiplantae</taxon>
        <taxon>Streptophyta</taxon>
        <taxon>Embryophyta</taxon>
        <taxon>Marchantiophyta</taxon>
        <taxon>Marchantiopsida</taxon>
        <taxon>Marchantiidae</taxon>
        <taxon>Marchantiales</taxon>
        <taxon>Ricciaceae</taxon>
        <taxon>Riccia</taxon>
    </lineage>
</organism>
<sequence length="172" mass="20485">MYWLERYMKVMKDDVRQKARPEGSQFVLHNNAIMEEWTAVYEDERRGALASRRRGRPVRFPSLRDFMREKLLQPEAVEESSGLYPPITEDIRILVRGPTDTVTVYKQCWHEARHFRVRSLDEKKIRTADSCVTCTFMQECRASGNDQNIQQEEIPYFGWLEEILELDFLDFT</sequence>
<keyword evidence="2" id="KW-1185">Reference proteome</keyword>
<protein>
    <submittedName>
        <fullName evidence="1">Uncharacterized protein</fullName>
    </submittedName>
</protein>
<dbReference type="AlphaFoldDB" id="A0ABD3GTX1"/>
<reference evidence="1 2" key="1">
    <citation type="submission" date="2024-09" db="EMBL/GenBank/DDBJ databases">
        <title>Chromosome-scale assembly of Riccia sorocarpa.</title>
        <authorList>
            <person name="Paukszto L."/>
        </authorList>
    </citation>
    <scope>NUCLEOTIDE SEQUENCE [LARGE SCALE GENOMIC DNA]</scope>
    <source>
        <strain evidence="1">LP-2024</strain>
        <tissue evidence="1">Aerial parts of the thallus</tissue>
    </source>
</reference>
<dbReference type="PANTHER" id="PTHR48451">
    <property type="entry name" value="DUF4218 DOMAIN-CONTAINING PROTEIN"/>
    <property type="match status" value="1"/>
</dbReference>
<evidence type="ECO:0000313" key="2">
    <source>
        <dbReference type="Proteomes" id="UP001633002"/>
    </source>
</evidence>
<dbReference type="Proteomes" id="UP001633002">
    <property type="component" value="Unassembled WGS sequence"/>
</dbReference>
<dbReference type="EMBL" id="JBJQOH010000007">
    <property type="protein sequence ID" value="KAL3680584.1"/>
    <property type="molecule type" value="Genomic_DNA"/>
</dbReference>
<gene>
    <name evidence="1" type="ORF">R1sor_023540</name>
</gene>
<name>A0ABD3GTX1_9MARC</name>
<evidence type="ECO:0000313" key="1">
    <source>
        <dbReference type="EMBL" id="KAL3680584.1"/>
    </source>
</evidence>